<dbReference type="AlphaFoldDB" id="A0A9J6ETH4"/>
<evidence type="ECO:0000313" key="2">
    <source>
        <dbReference type="EMBL" id="KAH8037495.1"/>
    </source>
</evidence>
<evidence type="ECO:0000313" key="3">
    <source>
        <dbReference type="Proteomes" id="UP000821866"/>
    </source>
</evidence>
<feature type="transmembrane region" description="Helical" evidence="1">
    <location>
        <begin position="458"/>
        <end position="480"/>
    </location>
</feature>
<dbReference type="EMBL" id="JABSTU010000002">
    <property type="protein sequence ID" value="KAH8037495.1"/>
    <property type="molecule type" value="Genomic_DNA"/>
</dbReference>
<name>A0A9J6ETH4_RHIMP</name>
<evidence type="ECO:0000256" key="1">
    <source>
        <dbReference type="SAM" id="Phobius"/>
    </source>
</evidence>
<sequence>MDDVFAAIETGAHVVKASGCTKCSENGQWHWALRQMERFPLPSFEATLMHNLSLVVTNFPGCVIGNPTVQPATLPPEVDAFSFPCVGGVTSLLWCWQKCVAVTKAAGQELDSVDNVGAMRQVSLLRSFGRHDDSSRDEGHGIPANDYSRMAAGRQGTSISHPVIVTKEQLLGAGVTKAGRVCETNAADDALAATDSDDEPVFRPLRRYNWTAFRKRGRRATLDQTTRGTEAHLNVAAISLPPPSVGCENAAFNELAQTAPQLNEDPTEIAHPPLAQRAGNGGDDNKPPSYATALWMTSLTLGVPHVCCCPVASSCGEGANHGGECGIGPTPAVPPESRDAREVTVCDEDAVSVSSVVAGRPPGPGIRASTLARHRNDVVVGATRLEPGPAHHEVLPDILNAHLPPPYATLAPPPSSSARRHLPPPPRLRPPRCVVDTEVAEPKHCCGVLVTQTVSIRWFIVMIAFVGLCCAIVGTVLGALKATGREHLTVSLLMIVDLYAPERNLYAAGVIMAAAADERPSRHSSMHKSTERCIDDAALSGAPFALIVSRRSSTAFAGSAEASVHCAPSRPTVCARRRTR</sequence>
<protein>
    <submittedName>
        <fullName evidence="2">Uncharacterized protein</fullName>
    </submittedName>
</protein>
<accession>A0A9J6ETH4</accession>
<proteinExistence type="predicted"/>
<dbReference type="Proteomes" id="UP000821866">
    <property type="component" value="Chromosome 10"/>
</dbReference>
<reference evidence="2" key="1">
    <citation type="journal article" date="2020" name="Cell">
        <title>Large-Scale Comparative Analyses of Tick Genomes Elucidate Their Genetic Diversity and Vector Capacities.</title>
        <authorList>
            <consortium name="Tick Genome and Microbiome Consortium (TIGMIC)"/>
            <person name="Jia N."/>
            <person name="Wang J."/>
            <person name="Shi W."/>
            <person name="Du L."/>
            <person name="Sun Y."/>
            <person name="Zhan W."/>
            <person name="Jiang J.F."/>
            <person name="Wang Q."/>
            <person name="Zhang B."/>
            <person name="Ji P."/>
            <person name="Bell-Sakyi L."/>
            <person name="Cui X.M."/>
            <person name="Yuan T.T."/>
            <person name="Jiang B.G."/>
            <person name="Yang W.F."/>
            <person name="Lam T.T."/>
            <person name="Chang Q.C."/>
            <person name="Ding S.J."/>
            <person name="Wang X.J."/>
            <person name="Zhu J.G."/>
            <person name="Ruan X.D."/>
            <person name="Zhao L."/>
            <person name="Wei J.T."/>
            <person name="Ye R.Z."/>
            <person name="Que T.C."/>
            <person name="Du C.H."/>
            <person name="Zhou Y.H."/>
            <person name="Cheng J.X."/>
            <person name="Dai P.F."/>
            <person name="Guo W.B."/>
            <person name="Han X.H."/>
            <person name="Huang E.J."/>
            <person name="Li L.F."/>
            <person name="Wei W."/>
            <person name="Gao Y.C."/>
            <person name="Liu J.Z."/>
            <person name="Shao H.Z."/>
            <person name="Wang X."/>
            <person name="Wang C.C."/>
            <person name="Yang T.C."/>
            <person name="Huo Q.B."/>
            <person name="Li W."/>
            <person name="Chen H.Y."/>
            <person name="Chen S.E."/>
            <person name="Zhou L.G."/>
            <person name="Ni X.B."/>
            <person name="Tian J.H."/>
            <person name="Sheng Y."/>
            <person name="Liu T."/>
            <person name="Pan Y.S."/>
            <person name="Xia L.Y."/>
            <person name="Li J."/>
            <person name="Zhao F."/>
            <person name="Cao W.C."/>
        </authorList>
    </citation>
    <scope>NUCLEOTIDE SEQUENCE</scope>
    <source>
        <strain evidence="2">Rmic-2018</strain>
    </source>
</reference>
<organism evidence="2 3">
    <name type="scientific">Rhipicephalus microplus</name>
    <name type="common">Cattle tick</name>
    <name type="synonym">Boophilus microplus</name>
    <dbReference type="NCBI Taxonomy" id="6941"/>
    <lineage>
        <taxon>Eukaryota</taxon>
        <taxon>Metazoa</taxon>
        <taxon>Ecdysozoa</taxon>
        <taxon>Arthropoda</taxon>
        <taxon>Chelicerata</taxon>
        <taxon>Arachnida</taxon>
        <taxon>Acari</taxon>
        <taxon>Parasitiformes</taxon>
        <taxon>Ixodida</taxon>
        <taxon>Ixodoidea</taxon>
        <taxon>Ixodidae</taxon>
        <taxon>Rhipicephalinae</taxon>
        <taxon>Rhipicephalus</taxon>
        <taxon>Boophilus</taxon>
    </lineage>
</organism>
<keyword evidence="1" id="KW-0812">Transmembrane</keyword>
<gene>
    <name evidence="2" type="ORF">HPB51_011644</name>
</gene>
<reference evidence="2" key="2">
    <citation type="submission" date="2021-09" db="EMBL/GenBank/DDBJ databases">
        <authorList>
            <person name="Jia N."/>
            <person name="Wang J."/>
            <person name="Shi W."/>
            <person name="Du L."/>
            <person name="Sun Y."/>
            <person name="Zhan W."/>
            <person name="Jiang J."/>
            <person name="Wang Q."/>
            <person name="Zhang B."/>
            <person name="Ji P."/>
            <person name="Sakyi L.B."/>
            <person name="Cui X."/>
            <person name="Yuan T."/>
            <person name="Jiang B."/>
            <person name="Yang W."/>
            <person name="Lam T.T.-Y."/>
            <person name="Chang Q."/>
            <person name="Ding S."/>
            <person name="Wang X."/>
            <person name="Zhu J."/>
            <person name="Ruan X."/>
            <person name="Zhao L."/>
            <person name="Wei J."/>
            <person name="Que T."/>
            <person name="Du C."/>
            <person name="Cheng J."/>
            <person name="Dai P."/>
            <person name="Han X."/>
            <person name="Huang E."/>
            <person name="Gao Y."/>
            <person name="Liu J."/>
            <person name="Shao H."/>
            <person name="Ye R."/>
            <person name="Li L."/>
            <person name="Wei W."/>
            <person name="Wang X."/>
            <person name="Wang C."/>
            <person name="Huo Q."/>
            <person name="Li W."/>
            <person name="Guo W."/>
            <person name="Chen H."/>
            <person name="Chen S."/>
            <person name="Zhou L."/>
            <person name="Zhou L."/>
            <person name="Ni X."/>
            <person name="Tian J."/>
            <person name="Zhou Y."/>
            <person name="Sheng Y."/>
            <person name="Liu T."/>
            <person name="Pan Y."/>
            <person name="Xia L."/>
            <person name="Li J."/>
            <person name="Zhao F."/>
            <person name="Cao W."/>
        </authorList>
    </citation>
    <scope>NUCLEOTIDE SEQUENCE</scope>
    <source>
        <strain evidence="2">Rmic-2018</strain>
        <tissue evidence="2">Larvae</tissue>
    </source>
</reference>
<comment type="caution">
    <text evidence="2">The sequence shown here is derived from an EMBL/GenBank/DDBJ whole genome shotgun (WGS) entry which is preliminary data.</text>
</comment>
<keyword evidence="1" id="KW-1133">Transmembrane helix</keyword>
<keyword evidence="1" id="KW-0472">Membrane</keyword>
<keyword evidence="3" id="KW-1185">Reference proteome</keyword>